<gene>
    <name evidence="1" type="ORF">FE257_003326</name>
</gene>
<dbReference type="AlphaFoldDB" id="A0AAD4CSC4"/>
<dbReference type="Proteomes" id="UP001194746">
    <property type="component" value="Unassembled WGS sequence"/>
</dbReference>
<evidence type="ECO:0000313" key="2">
    <source>
        <dbReference type="Proteomes" id="UP001194746"/>
    </source>
</evidence>
<dbReference type="SMART" id="SM00248">
    <property type="entry name" value="ANK"/>
    <property type="match status" value="4"/>
</dbReference>
<evidence type="ECO:0000313" key="1">
    <source>
        <dbReference type="EMBL" id="KAF9891841.1"/>
    </source>
</evidence>
<name>A0AAD4CSC4_ASPNN</name>
<dbReference type="InterPro" id="IPR052391">
    <property type="entry name" value="E3_Ligase-Neurotoxin"/>
</dbReference>
<accession>A0AAD4CSC4</accession>
<organism evidence="1 2">
    <name type="scientific">Aspergillus nanangensis</name>
    <dbReference type="NCBI Taxonomy" id="2582783"/>
    <lineage>
        <taxon>Eukaryota</taxon>
        <taxon>Fungi</taxon>
        <taxon>Dikarya</taxon>
        <taxon>Ascomycota</taxon>
        <taxon>Pezizomycotina</taxon>
        <taxon>Eurotiomycetes</taxon>
        <taxon>Eurotiomycetidae</taxon>
        <taxon>Eurotiales</taxon>
        <taxon>Aspergillaceae</taxon>
        <taxon>Aspergillus</taxon>
        <taxon>Aspergillus subgen. Circumdati</taxon>
    </lineage>
</organism>
<protein>
    <recommendedName>
        <fullName evidence="3">Ankyrin</fullName>
    </recommendedName>
</protein>
<dbReference type="Gene3D" id="1.25.40.20">
    <property type="entry name" value="Ankyrin repeat-containing domain"/>
    <property type="match status" value="1"/>
</dbReference>
<proteinExistence type="predicted"/>
<reference evidence="1" key="2">
    <citation type="submission" date="2020-02" db="EMBL/GenBank/DDBJ databases">
        <authorList>
            <person name="Gilchrist C.L.M."/>
            <person name="Chooi Y.-H."/>
        </authorList>
    </citation>
    <scope>NUCLEOTIDE SEQUENCE</scope>
    <source>
        <strain evidence="1">MST-FP2251</strain>
    </source>
</reference>
<dbReference type="PANTHER" id="PTHR24133:SF40">
    <property type="entry name" value="ANKYRIN REPEAT DOMAIN 44"/>
    <property type="match status" value="1"/>
</dbReference>
<dbReference type="InterPro" id="IPR002110">
    <property type="entry name" value="Ankyrin_rpt"/>
</dbReference>
<sequence>MAHTHAIPCSDMELTVEDLGQTMLTIFSQIPGGIDQFRRILNHATPSPVSHGTASLRTSARNKLQEIARPFLDEMTASTTIPLSDQPSFSQLQSDPYFTNTSLGKALYQDDVEVFQALRDLGLKPNSLLPCGYTILGVAIILSRDYILEHLLTVEALGVSTLVNGCNPQRNPMTLALDVERMALFRRFLLLEQDDAITSAVMMHCCQFHSAHMLAEVVSLGGNIWIVDAASKRTTLHAAVDNPDLAVLDYLLLNMHTVNFFPRWMTLGLQDLEGHTPVTKAAAAGRYQHLTRLVRVCDTRAHTENADGVTVLTYAARRLDVEMVQFLVNAGCRGMNNWVPGGNPFSSLVNAYAEIQKTGDERNESSVKKVQVILLITKILLSCNGDPFAYGGGQAQSPFSQAKKLCFEEFVEIVEEWREKTIGETVEEA</sequence>
<dbReference type="InterPro" id="IPR036770">
    <property type="entry name" value="Ankyrin_rpt-contain_sf"/>
</dbReference>
<evidence type="ECO:0008006" key="3">
    <source>
        <dbReference type="Google" id="ProtNLM"/>
    </source>
</evidence>
<keyword evidence="2" id="KW-1185">Reference proteome</keyword>
<dbReference type="PANTHER" id="PTHR24133">
    <property type="entry name" value="ANKYRIN DOMAIN-CONTAINING"/>
    <property type="match status" value="1"/>
</dbReference>
<comment type="caution">
    <text evidence="1">The sequence shown here is derived from an EMBL/GenBank/DDBJ whole genome shotgun (WGS) entry which is preliminary data.</text>
</comment>
<dbReference type="SUPFAM" id="SSF48403">
    <property type="entry name" value="Ankyrin repeat"/>
    <property type="match status" value="1"/>
</dbReference>
<reference evidence="1" key="1">
    <citation type="journal article" date="2019" name="Beilstein J. Org. Chem.">
        <title>Nanangenines: drimane sesquiterpenoids as the dominant metabolite cohort of a novel Australian fungus, Aspergillus nanangensis.</title>
        <authorList>
            <person name="Lacey H.J."/>
            <person name="Gilchrist C.L.M."/>
            <person name="Crombie A."/>
            <person name="Kalaitzis J.A."/>
            <person name="Vuong D."/>
            <person name="Rutledge P.J."/>
            <person name="Turner P."/>
            <person name="Pitt J.I."/>
            <person name="Lacey E."/>
            <person name="Chooi Y.H."/>
            <person name="Piggott A.M."/>
        </authorList>
    </citation>
    <scope>NUCLEOTIDE SEQUENCE</scope>
    <source>
        <strain evidence="1">MST-FP2251</strain>
    </source>
</reference>
<dbReference type="EMBL" id="VCAU01000016">
    <property type="protein sequence ID" value="KAF9891841.1"/>
    <property type="molecule type" value="Genomic_DNA"/>
</dbReference>